<keyword evidence="2" id="KW-1185">Reference proteome</keyword>
<organism evidence="1 2">
    <name type="scientific">Camellia lanceoleosa</name>
    <dbReference type="NCBI Taxonomy" id="1840588"/>
    <lineage>
        <taxon>Eukaryota</taxon>
        <taxon>Viridiplantae</taxon>
        <taxon>Streptophyta</taxon>
        <taxon>Embryophyta</taxon>
        <taxon>Tracheophyta</taxon>
        <taxon>Spermatophyta</taxon>
        <taxon>Magnoliopsida</taxon>
        <taxon>eudicotyledons</taxon>
        <taxon>Gunneridae</taxon>
        <taxon>Pentapetalae</taxon>
        <taxon>asterids</taxon>
        <taxon>Ericales</taxon>
        <taxon>Theaceae</taxon>
        <taxon>Camellia</taxon>
    </lineage>
</organism>
<evidence type="ECO:0000313" key="1">
    <source>
        <dbReference type="EMBL" id="KAI7999665.1"/>
    </source>
</evidence>
<dbReference type="EMBL" id="CM045765">
    <property type="protein sequence ID" value="KAI7999665.1"/>
    <property type="molecule type" value="Genomic_DNA"/>
</dbReference>
<evidence type="ECO:0000313" key="2">
    <source>
        <dbReference type="Proteomes" id="UP001060215"/>
    </source>
</evidence>
<proteinExistence type="predicted"/>
<gene>
    <name evidence="1" type="ORF">LOK49_LG09G01324</name>
</gene>
<protein>
    <submittedName>
        <fullName evidence="1">Uncharacterized protein</fullName>
    </submittedName>
</protein>
<accession>A0ACC0GF27</accession>
<name>A0ACC0GF27_9ERIC</name>
<reference evidence="1 2" key="1">
    <citation type="journal article" date="2022" name="Plant J.">
        <title>Chromosome-level genome of Camellia lanceoleosa provides a valuable resource for understanding genome evolution and self-incompatibility.</title>
        <authorList>
            <person name="Gong W."/>
            <person name="Xiao S."/>
            <person name="Wang L."/>
            <person name="Liao Z."/>
            <person name="Chang Y."/>
            <person name="Mo W."/>
            <person name="Hu G."/>
            <person name="Li W."/>
            <person name="Zhao G."/>
            <person name="Zhu H."/>
            <person name="Hu X."/>
            <person name="Ji K."/>
            <person name="Xiang X."/>
            <person name="Song Q."/>
            <person name="Yuan D."/>
            <person name="Jin S."/>
            <person name="Zhang L."/>
        </authorList>
    </citation>
    <scope>NUCLEOTIDE SEQUENCE [LARGE SCALE GENOMIC DNA]</scope>
    <source>
        <strain evidence="1">SQ_2022a</strain>
    </source>
</reference>
<sequence>MEQNQGDVNDIESEGMVYEENELQRNGSSFSEKSLSSGMIREPLLVKSMRTNTTSQIAIVGANVREHSNTMVFQCCGSKTVFSFIDAVL</sequence>
<comment type="caution">
    <text evidence="1">The sequence shown here is derived from an EMBL/GenBank/DDBJ whole genome shotgun (WGS) entry which is preliminary data.</text>
</comment>
<dbReference type="Proteomes" id="UP001060215">
    <property type="component" value="Chromosome 8"/>
</dbReference>